<gene>
    <name evidence="2" type="ORF">D9Q98_008008</name>
</gene>
<feature type="region of interest" description="Disordered" evidence="1">
    <location>
        <begin position="81"/>
        <end position="182"/>
    </location>
</feature>
<accession>A0A9D4TI42</accession>
<name>A0A9D4TI42_CHLVU</name>
<dbReference type="AlphaFoldDB" id="A0A9D4TI42"/>
<protein>
    <submittedName>
        <fullName evidence="2">Uncharacterized protein</fullName>
    </submittedName>
</protein>
<feature type="compositionally biased region" description="Basic and acidic residues" evidence="1">
    <location>
        <begin position="173"/>
        <end position="182"/>
    </location>
</feature>
<evidence type="ECO:0000313" key="3">
    <source>
        <dbReference type="Proteomes" id="UP001055712"/>
    </source>
</evidence>
<dbReference type="Proteomes" id="UP001055712">
    <property type="component" value="Unassembled WGS sequence"/>
</dbReference>
<evidence type="ECO:0000313" key="2">
    <source>
        <dbReference type="EMBL" id="KAI3426040.1"/>
    </source>
</evidence>
<organism evidence="2 3">
    <name type="scientific">Chlorella vulgaris</name>
    <name type="common">Green alga</name>
    <dbReference type="NCBI Taxonomy" id="3077"/>
    <lineage>
        <taxon>Eukaryota</taxon>
        <taxon>Viridiplantae</taxon>
        <taxon>Chlorophyta</taxon>
        <taxon>core chlorophytes</taxon>
        <taxon>Trebouxiophyceae</taxon>
        <taxon>Chlorellales</taxon>
        <taxon>Chlorellaceae</taxon>
        <taxon>Chlorella clade</taxon>
        <taxon>Chlorella</taxon>
    </lineage>
</organism>
<keyword evidence="3" id="KW-1185">Reference proteome</keyword>
<comment type="caution">
    <text evidence="2">The sequence shown here is derived from an EMBL/GenBank/DDBJ whole genome shotgun (WGS) entry which is preliminary data.</text>
</comment>
<feature type="compositionally biased region" description="Basic residues" evidence="1">
    <location>
        <begin position="125"/>
        <end position="134"/>
    </location>
</feature>
<feature type="compositionally biased region" description="Acidic residues" evidence="1">
    <location>
        <begin position="91"/>
        <end position="103"/>
    </location>
</feature>
<evidence type="ECO:0000256" key="1">
    <source>
        <dbReference type="SAM" id="MobiDB-lite"/>
    </source>
</evidence>
<reference evidence="2" key="1">
    <citation type="journal article" date="2019" name="Plant J.">
        <title>Chlorella vulgaris genome assembly and annotation reveals the molecular basis for metabolic acclimation to high light conditions.</title>
        <authorList>
            <person name="Cecchin M."/>
            <person name="Marcolungo L."/>
            <person name="Rossato M."/>
            <person name="Girolomoni L."/>
            <person name="Cosentino E."/>
            <person name="Cuine S."/>
            <person name="Li-Beisson Y."/>
            <person name="Delledonne M."/>
            <person name="Ballottari M."/>
        </authorList>
    </citation>
    <scope>NUCLEOTIDE SEQUENCE</scope>
    <source>
        <strain evidence="2">211/11P</strain>
    </source>
</reference>
<dbReference type="EMBL" id="SIDB01000011">
    <property type="protein sequence ID" value="KAI3426040.1"/>
    <property type="molecule type" value="Genomic_DNA"/>
</dbReference>
<sequence>MHGAEAELVAPENGADQPVPPAVAVGHQPVPPAVAAADQPVPPAVAVDHQLAPPAIAAADQAAPPAIAAADQPAQVVEEVFTGSEEHSEDNIADDEDGLEVYDSDGGVLYSDSSDTDEEDEGGRRPHKRKRPNIRRTWISPTAEAEWQRQQEIPDPEEPHPDDIVSEDSDYPEGGKDACTKD</sequence>
<feature type="region of interest" description="Disordered" evidence="1">
    <location>
        <begin position="1"/>
        <end position="26"/>
    </location>
</feature>
<proteinExistence type="predicted"/>
<reference evidence="2" key="2">
    <citation type="submission" date="2020-11" db="EMBL/GenBank/DDBJ databases">
        <authorList>
            <person name="Cecchin M."/>
            <person name="Marcolungo L."/>
            <person name="Rossato M."/>
            <person name="Girolomoni L."/>
            <person name="Cosentino E."/>
            <person name="Cuine S."/>
            <person name="Li-Beisson Y."/>
            <person name="Delledonne M."/>
            <person name="Ballottari M."/>
        </authorList>
    </citation>
    <scope>NUCLEOTIDE SEQUENCE</scope>
    <source>
        <strain evidence="2">211/11P</strain>
        <tissue evidence="2">Whole cell</tissue>
    </source>
</reference>